<comment type="caution">
    <text evidence="8">The sequence shown here is derived from an EMBL/GenBank/DDBJ whole genome shotgun (WGS) entry which is preliminary data.</text>
</comment>
<keyword evidence="6" id="KW-0482">Metalloprotease</keyword>
<proteinExistence type="predicted"/>
<evidence type="ECO:0000313" key="9">
    <source>
        <dbReference type="Proteomes" id="UP001337305"/>
    </source>
</evidence>
<dbReference type="InterPro" id="IPR051156">
    <property type="entry name" value="Mito/Outer_Membr_Metalloprot"/>
</dbReference>
<gene>
    <name evidence="8" type="ORF">N1F79_18205</name>
</gene>
<dbReference type="Proteomes" id="UP001337305">
    <property type="component" value="Unassembled WGS sequence"/>
</dbReference>
<keyword evidence="2" id="KW-0645">Protease</keyword>
<evidence type="ECO:0000256" key="6">
    <source>
        <dbReference type="ARBA" id="ARBA00023049"/>
    </source>
</evidence>
<sequence>MKQTFFLLLFKLLISQSIWTQELKYSYKSDAEFDIETYLETITKKQLSKINGAYKKQRKGFYQKQLKSLKSQLSDSTFIFNDDLSTKIENIYREICLANLELKNDDFCFFIDRSLYPNASAYGNGVFVINLGLFTLLDSEDEIAFVICHELAHHSLLHIKKKIDNYISKTNSKELKYKISKIKRKRYGQNSARMELLKDLNFDFSEHSRESEIEADIKGFDYFSKTKYDKNAAISALKKLGNIEKLVFRYEIDWEAIFNLNDYRFNKNLLIKEESMFNSNILIDDNAWDIDSLKSHPDINIRINKLITSEFDLLNNDKIEIEDGNKEVKRVSEKLSVMSAFDQGNLDLAIYKVAVNLEKKDNDKSFFVGKMALILKKLYILKKNHSIGKYVPNENNLSDEIYLNMIRRFIHNIDMYELKKLIKNYTSYHIKIINDNKDLVSVHEIFNKD</sequence>
<keyword evidence="5" id="KW-0862">Zinc</keyword>
<evidence type="ECO:0000259" key="7">
    <source>
        <dbReference type="Pfam" id="PF01435"/>
    </source>
</evidence>
<evidence type="ECO:0000256" key="5">
    <source>
        <dbReference type="ARBA" id="ARBA00022833"/>
    </source>
</evidence>
<dbReference type="PANTHER" id="PTHR22726">
    <property type="entry name" value="METALLOENDOPEPTIDASE OMA1"/>
    <property type="match status" value="1"/>
</dbReference>
<keyword evidence="3" id="KW-0479">Metal-binding</keyword>
<evidence type="ECO:0000256" key="1">
    <source>
        <dbReference type="ARBA" id="ARBA00001947"/>
    </source>
</evidence>
<name>A0ABU7XWH1_9FLAO</name>
<dbReference type="Pfam" id="PF01435">
    <property type="entry name" value="Peptidase_M48"/>
    <property type="match status" value="1"/>
</dbReference>
<reference evidence="8 9" key="1">
    <citation type="submission" date="2022-09" db="EMBL/GenBank/DDBJ databases">
        <title>Genome sequencing of Flavivirga sp. MEBiC05379.</title>
        <authorList>
            <person name="Oh H.-M."/>
            <person name="Kwon K.K."/>
            <person name="Park M.J."/>
            <person name="Yang S.-H."/>
        </authorList>
    </citation>
    <scope>NUCLEOTIDE SEQUENCE [LARGE SCALE GENOMIC DNA]</scope>
    <source>
        <strain evidence="8 9">MEBiC05379</strain>
    </source>
</reference>
<dbReference type="Gene3D" id="3.30.2010.10">
    <property type="entry name" value="Metalloproteases ('zincins'), catalytic domain"/>
    <property type="match status" value="1"/>
</dbReference>
<dbReference type="PANTHER" id="PTHR22726:SF1">
    <property type="entry name" value="METALLOENDOPEPTIDASE OMA1, MITOCHONDRIAL"/>
    <property type="match status" value="1"/>
</dbReference>
<evidence type="ECO:0000256" key="4">
    <source>
        <dbReference type="ARBA" id="ARBA00022801"/>
    </source>
</evidence>
<evidence type="ECO:0000256" key="3">
    <source>
        <dbReference type="ARBA" id="ARBA00022723"/>
    </source>
</evidence>
<dbReference type="CDD" id="cd07324">
    <property type="entry name" value="M48C_Oma1-like"/>
    <property type="match status" value="1"/>
</dbReference>
<organism evidence="8 9">
    <name type="scientific">Flavivirga spongiicola</name>
    <dbReference type="NCBI Taxonomy" id="421621"/>
    <lineage>
        <taxon>Bacteria</taxon>
        <taxon>Pseudomonadati</taxon>
        <taxon>Bacteroidota</taxon>
        <taxon>Flavobacteriia</taxon>
        <taxon>Flavobacteriales</taxon>
        <taxon>Flavobacteriaceae</taxon>
        <taxon>Flavivirga</taxon>
    </lineage>
</organism>
<accession>A0ABU7XWH1</accession>
<protein>
    <submittedName>
        <fullName evidence="8">M48 family metallopeptidase</fullName>
    </submittedName>
</protein>
<comment type="cofactor">
    <cofactor evidence="1">
        <name>Zn(2+)</name>
        <dbReference type="ChEBI" id="CHEBI:29105"/>
    </cofactor>
</comment>
<dbReference type="RefSeq" id="WP_303307373.1">
    <property type="nucleotide sequence ID" value="NZ_JAODOP010000004.1"/>
</dbReference>
<keyword evidence="4" id="KW-0378">Hydrolase</keyword>
<dbReference type="EMBL" id="JAODOP010000004">
    <property type="protein sequence ID" value="MEF3835071.1"/>
    <property type="molecule type" value="Genomic_DNA"/>
</dbReference>
<feature type="domain" description="Peptidase M48" evidence="7">
    <location>
        <begin position="87"/>
        <end position="306"/>
    </location>
</feature>
<dbReference type="InterPro" id="IPR001915">
    <property type="entry name" value="Peptidase_M48"/>
</dbReference>
<evidence type="ECO:0000313" key="8">
    <source>
        <dbReference type="EMBL" id="MEF3835071.1"/>
    </source>
</evidence>
<keyword evidence="9" id="KW-1185">Reference proteome</keyword>
<evidence type="ECO:0000256" key="2">
    <source>
        <dbReference type="ARBA" id="ARBA00022670"/>
    </source>
</evidence>